<accession>A0A1M5PFQ5</accession>
<dbReference type="Proteomes" id="UP000186132">
    <property type="component" value="Unassembled WGS sequence"/>
</dbReference>
<dbReference type="SUPFAM" id="SSF46785">
    <property type="entry name" value="Winged helix' DNA-binding domain"/>
    <property type="match status" value="1"/>
</dbReference>
<dbReference type="InterPro" id="IPR036388">
    <property type="entry name" value="WH-like_DNA-bd_sf"/>
</dbReference>
<feature type="domain" description="HTH marR-type" evidence="1">
    <location>
        <begin position="9"/>
        <end position="147"/>
    </location>
</feature>
<organism evidence="2 3">
    <name type="scientific">Jatrophihabitans endophyticus</name>
    <dbReference type="NCBI Taxonomy" id="1206085"/>
    <lineage>
        <taxon>Bacteria</taxon>
        <taxon>Bacillati</taxon>
        <taxon>Actinomycetota</taxon>
        <taxon>Actinomycetes</taxon>
        <taxon>Jatrophihabitantales</taxon>
        <taxon>Jatrophihabitantaceae</taxon>
        <taxon>Jatrophihabitans</taxon>
    </lineage>
</organism>
<dbReference type="PROSITE" id="PS50995">
    <property type="entry name" value="HTH_MARR_2"/>
    <property type="match status" value="1"/>
</dbReference>
<protein>
    <submittedName>
        <fullName evidence="2">DNA-binding transcriptional regulator, MarR family</fullName>
    </submittedName>
</protein>
<dbReference type="PANTHER" id="PTHR39515:SF2">
    <property type="entry name" value="HTH-TYPE TRANSCRIPTIONAL REGULATOR RV0880"/>
    <property type="match status" value="1"/>
</dbReference>
<sequence length="160" mass="17862">MARYISELYNRFMSLRLTDVRALAAGIERLTIWLRRQTPTEVSSTTLTALDRLRREGPLRVSELAAREAMTQPGVTILVNRLSDAGHAERLPDPTDRRATLVRITAAGEDVLTRREAARAEVLRARLAELSDTDRTLLTAALPAIERLVATGNEESRKTD</sequence>
<dbReference type="Pfam" id="PF01047">
    <property type="entry name" value="MarR"/>
    <property type="match status" value="1"/>
</dbReference>
<evidence type="ECO:0000313" key="2">
    <source>
        <dbReference type="EMBL" id="SHH00570.1"/>
    </source>
</evidence>
<gene>
    <name evidence="2" type="ORF">SAMN05443575_3069</name>
</gene>
<dbReference type="AlphaFoldDB" id="A0A1M5PFQ5"/>
<dbReference type="Gene3D" id="1.10.10.10">
    <property type="entry name" value="Winged helix-like DNA-binding domain superfamily/Winged helix DNA-binding domain"/>
    <property type="match status" value="1"/>
</dbReference>
<dbReference type="GO" id="GO:0003677">
    <property type="term" value="F:DNA binding"/>
    <property type="evidence" value="ECO:0007669"/>
    <property type="project" value="UniProtKB-KW"/>
</dbReference>
<dbReference type="EMBL" id="FQVU01000004">
    <property type="protein sequence ID" value="SHH00570.1"/>
    <property type="molecule type" value="Genomic_DNA"/>
</dbReference>
<dbReference type="SMART" id="SM00347">
    <property type="entry name" value="HTH_MARR"/>
    <property type="match status" value="1"/>
</dbReference>
<keyword evidence="2" id="KW-0238">DNA-binding</keyword>
<dbReference type="PANTHER" id="PTHR39515">
    <property type="entry name" value="CONSERVED PROTEIN"/>
    <property type="match status" value="1"/>
</dbReference>
<proteinExistence type="predicted"/>
<dbReference type="InterPro" id="IPR052526">
    <property type="entry name" value="HTH-type_Bedaq_tolerance"/>
</dbReference>
<dbReference type="GO" id="GO:0003700">
    <property type="term" value="F:DNA-binding transcription factor activity"/>
    <property type="evidence" value="ECO:0007669"/>
    <property type="project" value="InterPro"/>
</dbReference>
<evidence type="ECO:0000313" key="3">
    <source>
        <dbReference type="Proteomes" id="UP000186132"/>
    </source>
</evidence>
<reference evidence="2 3" key="1">
    <citation type="submission" date="2016-11" db="EMBL/GenBank/DDBJ databases">
        <authorList>
            <person name="Jaros S."/>
            <person name="Januszkiewicz K."/>
            <person name="Wedrychowicz H."/>
        </authorList>
    </citation>
    <scope>NUCLEOTIDE SEQUENCE [LARGE SCALE GENOMIC DNA]</scope>
    <source>
        <strain evidence="2 3">DSM 45627</strain>
    </source>
</reference>
<name>A0A1M5PFQ5_9ACTN</name>
<dbReference type="InterPro" id="IPR036390">
    <property type="entry name" value="WH_DNA-bd_sf"/>
</dbReference>
<keyword evidence="3" id="KW-1185">Reference proteome</keyword>
<evidence type="ECO:0000259" key="1">
    <source>
        <dbReference type="PROSITE" id="PS50995"/>
    </source>
</evidence>
<dbReference type="STRING" id="1206085.SAMN05443575_3069"/>
<dbReference type="InterPro" id="IPR000835">
    <property type="entry name" value="HTH_MarR-typ"/>
</dbReference>